<evidence type="ECO:0000256" key="3">
    <source>
        <dbReference type="SAM" id="SignalP"/>
    </source>
</evidence>
<reference evidence="4" key="1">
    <citation type="submission" date="2020-10" db="EMBL/GenBank/DDBJ databases">
        <authorList>
            <person name="Gilroy R."/>
        </authorList>
    </citation>
    <scope>NUCLEOTIDE SEQUENCE</scope>
    <source>
        <strain evidence="4">10192</strain>
    </source>
</reference>
<evidence type="ECO:0000256" key="1">
    <source>
        <dbReference type="PROSITE-ProRule" id="PRU00339"/>
    </source>
</evidence>
<keyword evidence="1" id="KW-0802">TPR repeat</keyword>
<evidence type="ECO:0000256" key="2">
    <source>
        <dbReference type="SAM" id="MobiDB-lite"/>
    </source>
</evidence>
<evidence type="ECO:0008006" key="6">
    <source>
        <dbReference type="Google" id="ProtNLM"/>
    </source>
</evidence>
<keyword evidence="3" id="KW-0732">Signal</keyword>
<name>A0A9D9DMM3_9BACT</name>
<dbReference type="Proteomes" id="UP000823632">
    <property type="component" value="Unassembled WGS sequence"/>
</dbReference>
<organism evidence="4 5">
    <name type="scientific">Candidatus Scatousia excrementipullorum</name>
    <dbReference type="NCBI Taxonomy" id="2840936"/>
    <lineage>
        <taxon>Bacteria</taxon>
        <taxon>Candidatus Scatousia</taxon>
    </lineage>
</organism>
<dbReference type="EMBL" id="JADIND010000098">
    <property type="protein sequence ID" value="MBO8430667.1"/>
    <property type="molecule type" value="Genomic_DNA"/>
</dbReference>
<reference evidence="4" key="2">
    <citation type="journal article" date="2021" name="PeerJ">
        <title>Extensive microbial diversity within the chicken gut microbiome revealed by metagenomics and culture.</title>
        <authorList>
            <person name="Gilroy R."/>
            <person name="Ravi A."/>
            <person name="Getino M."/>
            <person name="Pursley I."/>
            <person name="Horton D.L."/>
            <person name="Alikhan N.F."/>
            <person name="Baker D."/>
            <person name="Gharbi K."/>
            <person name="Hall N."/>
            <person name="Watson M."/>
            <person name="Adriaenssens E.M."/>
            <person name="Foster-Nyarko E."/>
            <person name="Jarju S."/>
            <person name="Secka A."/>
            <person name="Antonio M."/>
            <person name="Oren A."/>
            <person name="Chaudhuri R.R."/>
            <person name="La Ragione R."/>
            <person name="Hildebrand F."/>
            <person name="Pallen M.J."/>
        </authorList>
    </citation>
    <scope>NUCLEOTIDE SEQUENCE</scope>
    <source>
        <strain evidence="4">10192</strain>
    </source>
</reference>
<feature type="chain" id="PRO_5039580034" description="Tetratricopeptide repeat protein" evidence="3">
    <location>
        <begin position="27"/>
        <end position="269"/>
    </location>
</feature>
<sequence>MNKKLVLLLAAIFLTGAAGIDVPAMAVSGPFGYDLQKDIHRNKNKEKEQKKNAEQNADKNKAAEPVNTNVTDDDIFVSSIAFNKAYYPNASMKSAVIKYKKGNYTGSLQELYTLVKKNPQDALAYYYVGMAYTKIGAAEPAKAAYQKVINLSNNQVLVDYATRGRNCLTDGISCAAGGLAIGEGDGEDMTDLDKFIAAPYGNGMSPEMTEQYKQQQLNAIQNKINNGKTLSPDDVQRLKDLQNNKSEVLTGNLIAMADGEKKSLQIKKY</sequence>
<accession>A0A9D9DMM3</accession>
<evidence type="ECO:0000313" key="5">
    <source>
        <dbReference type="Proteomes" id="UP000823632"/>
    </source>
</evidence>
<gene>
    <name evidence="4" type="ORF">IAC76_04705</name>
</gene>
<dbReference type="PROSITE" id="PS50005">
    <property type="entry name" value="TPR"/>
    <property type="match status" value="1"/>
</dbReference>
<dbReference type="InterPro" id="IPR011990">
    <property type="entry name" value="TPR-like_helical_dom_sf"/>
</dbReference>
<dbReference type="SUPFAM" id="SSF48452">
    <property type="entry name" value="TPR-like"/>
    <property type="match status" value="1"/>
</dbReference>
<feature type="region of interest" description="Disordered" evidence="2">
    <location>
        <begin position="44"/>
        <end position="65"/>
    </location>
</feature>
<feature type="compositionally biased region" description="Basic and acidic residues" evidence="2">
    <location>
        <begin position="44"/>
        <end position="62"/>
    </location>
</feature>
<dbReference type="InterPro" id="IPR019734">
    <property type="entry name" value="TPR_rpt"/>
</dbReference>
<feature type="signal peptide" evidence="3">
    <location>
        <begin position="1"/>
        <end position="26"/>
    </location>
</feature>
<dbReference type="AlphaFoldDB" id="A0A9D9DMM3"/>
<dbReference type="Gene3D" id="1.25.40.10">
    <property type="entry name" value="Tetratricopeptide repeat domain"/>
    <property type="match status" value="1"/>
</dbReference>
<evidence type="ECO:0000313" key="4">
    <source>
        <dbReference type="EMBL" id="MBO8430667.1"/>
    </source>
</evidence>
<feature type="repeat" description="TPR" evidence="1">
    <location>
        <begin position="122"/>
        <end position="155"/>
    </location>
</feature>
<protein>
    <recommendedName>
        <fullName evidence="6">Tetratricopeptide repeat protein</fullName>
    </recommendedName>
</protein>
<comment type="caution">
    <text evidence="4">The sequence shown here is derived from an EMBL/GenBank/DDBJ whole genome shotgun (WGS) entry which is preliminary data.</text>
</comment>
<proteinExistence type="predicted"/>